<gene>
    <name evidence="2" type="ORF">FXF49_04125</name>
</gene>
<evidence type="ECO:0000313" key="2">
    <source>
        <dbReference type="EMBL" id="TYB33881.1"/>
    </source>
</evidence>
<dbReference type="InterPro" id="IPR036291">
    <property type="entry name" value="NAD(P)-bd_dom_sf"/>
</dbReference>
<dbReference type="RefSeq" id="WP_303700639.1">
    <property type="nucleotide sequence ID" value="NZ_VSIV01000094.1"/>
</dbReference>
<feature type="domain" description="NAD(P)-binding" evidence="1">
    <location>
        <begin position="7"/>
        <end position="121"/>
    </location>
</feature>
<dbReference type="InterPro" id="IPR021295">
    <property type="entry name" value="DUF2867"/>
</dbReference>
<dbReference type="GO" id="GO:0004029">
    <property type="term" value="F:aldehyde dehydrogenase (NAD+) activity"/>
    <property type="evidence" value="ECO:0007669"/>
    <property type="project" value="TreeGrafter"/>
</dbReference>
<organism evidence="2 3">
    <name type="scientific">Flexistipes sinusarabici</name>
    <dbReference type="NCBI Taxonomy" id="2352"/>
    <lineage>
        <taxon>Bacteria</taxon>
        <taxon>Pseudomonadati</taxon>
        <taxon>Deferribacterota</taxon>
        <taxon>Deferribacteres</taxon>
        <taxon>Deferribacterales</taxon>
        <taxon>Flexistipitaceae</taxon>
        <taxon>Flexistipes</taxon>
    </lineage>
</organism>
<comment type="caution">
    <text evidence="2">The sequence shown here is derived from an EMBL/GenBank/DDBJ whole genome shotgun (WGS) entry which is preliminary data.</text>
</comment>
<dbReference type="SUPFAM" id="SSF51735">
    <property type="entry name" value="NAD(P)-binding Rossmann-fold domains"/>
    <property type="match status" value="1"/>
</dbReference>
<protein>
    <submittedName>
        <fullName evidence="2">SDR family oxidoreductase</fullName>
    </submittedName>
</protein>
<reference evidence="2 3" key="1">
    <citation type="submission" date="2019-08" db="EMBL/GenBank/DDBJ databases">
        <title>Genomic characterization of a novel candidate phylum (ARYD3) from a high temperature, high salinity tertiary oil reservoir in north central Oklahoma, USA.</title>
        <authorList>
            <person name="Youssef N.H."/>
            <person name="Yadav A."/>
            <person name="Elshahed M.S."/>
        </authorList>
    </citation>
    <scope>NUCLEOTIDE SEQUENCE [LARGE SCALE GENOMIC DNA]</scope>
    <source>
        <strain evidence="2">ARYD1</strain>
    </source>
</reference>
<dbReference type="PANTHER" id="PTHR48079">
    <property type="entry name" value="PROTEIN YEEZ"/>
    <property type="match status" value="1"/>
</dbReference>
<evidence type="ECO:0000313" key="3">
    <source>
        <dbReference type="Proteomes" id="UP000323337"/>
    </source>
</evidence>
<sequence>MKILITGATGYIGRRLAYKALDEGFSVRLFVRNTRKVDTELQRKCEIIQGSTFEEDNLDRALNGIDVAYYLIHSMGKGSDFEALDKKSAENFRNAAIRNSVAKIVYLGGLGEQSNTSRHLRSRNETGRILSSDPGKIDVICFRAGVIIGSGSASFEIVRNITEKLPLMVAPRWVETLTEPVGIQDVIKYLISAADSDLKGSHVVDIGTGKMSFKEMMLKAAKVMHLKRIIIKVPLLTPNLSSYWLILFTPVNFEVAKELIEGLKFPSVKENDKASLLFPEIQPESYEKAFTKALEEIYDNQVISSWCDSSGGRHCDVPFVNEISKAVYKDMHIAEVDNVEAEKVFGSVKMLGGKRGWLAYDILWQLRGIMDKLIGGYGLNRGRRNEKELRVGDYIDFWKVVDLVENKRLLLQAQMKVPGKAWLEFSLIDNTLVQTAFFYPKGLMGRLYWFSMLPFHKFIFGKMLHRVVKRAEKQVL</sequence>
<name>A0A5D0MQE8_FLESI</name>
<dbReference type="Proteomes" id="UP000323337">
    <property type="component" value="Unassembled WGS sequence"/>
</dbReference>
<dbReference type="EMBL" id="VSIV01000094">
    <property type="protein sequence ID" value="TYB33881.1"/>
    <property type="molecule type" value="Genomic_DNA"/>
</dbReference>
<dbReference type="Pfam" id="PF13460">
    <property type="entry name" value="NAD_binding_10"/>
    <property type="match status" value="1"/>
</dbReference>
<dbReference type="PANTHER" id="PTHR48079:SF6">
    <property type="entry name" value="NAD(P)-BINDING DOMAIN-CONTAINING PROTEIN-RELATED"/>
    <property type="match status" value="1"/>
</dbReference>
<dbReference type="InterPro" id="IPR016040">
    <property type="entry name" value="NAD(P)-bd_dom"/>
</dbReference>
<dbReference type="InterPro" id="IPR051783">
    <property type="entry name" value="NAD(P)-dependent_oxidoreduct"/>
</dbReference>
<accession>A0A5D0MQE8</accession>
<dbReference type="Gene3D" id="3.40.50.720">
    <property type="entry name" value="NAD(P)-binding Rossmann-like Domain"/>
    <property type="match status" value="1"/>
</dbReference>
<dbReference type="Pfam" id="PF11066">
    <property type="entry name" value="DUF2867"/>
    <property type="match status" value="1"/>
</dbReference>
<dbReference type="GO" id="GO:0005737">
    <property type="term" value="C:cytoplasm"/>
    <property type="evidence" value="ECO:0007669"/>
    <property type="project" value="TreeGrafter"/>
</dbReference>
<evidence type="ECO:0000259" key="1">
    <source>
        <dbReference type="Pfam" id="PF13460"/>
    </source>
</evidence>
<dbReference type="AlphaFoldDB" id="A0A5D0MQE8"/>
<proteinExistence type="predicted"/>